<name>A0A9J5WRP7_SOLCO</name>
<dbReference type="GO" id="GO:0008270">
    <property type="term" value="F:zinc ion binding"/>
    <property type="evidence" value="ECO:0007669"/>
    <property type="project" value="InterPro"/>
</dbReference>
<organism evidence="2 3">
    <name type="scientific">Solanum commersonii</name>
    <name type="common">Commerson's wild potato</name>
    <name type="synonym">Commerson's nightshade</name>
    <dbReference type="NCBI Taxonomy" id="4109"/>
    <lineage>
        <taxon>Eukaryota</taxon>
        <taxon>Viridiplantae</taxon>
        <taxon>Streptophyta</taxon>
        <taxon>Embryophyta</taxon>
        <taxon>Tracheophyta</taxon>
        <taxon>Spermatophyta</taxon>
        <taxon>Magnoliopsida</taxon>
        <taxon>eudicotyledons</taxon>
        <taxon>Gunneridae</taxon>
        <taxon>Pentapetalae</taxon>
        <taxon>asterids</taxon>
        <taxon>lamiids</taxon>
        <taxon>Solanales</taxon>
        <taxon>Solanaceae</taxon>
        <taxon>Solanoideae</taxon>
        <taxon>Solaneae</taxon>
        <taxon>Solanum</taxon>
    </lineage>
</organism>
<accession>A0A9J5WRP7</accession>
<keyword evidence="3" id="KW-1185">Reference proteome</keyword>
<reference evidence="2 3" key="1">
    <citation type="submission" date="2020-09" db="EMBL/GenBank/DDBJ databases">
        <title>De no assembly of potato wild relative species, Solanum commersonii.</title>
        <authorList>
            <person name="Cho K."/>
        </authorList>
    </citation>
    <scope>NUCLEOTIDE SEQUENCE [LARGE SCALE GENOMIC DNA]</scope>
    <source>
        <strain evidence="2">LZ3.2</strain>
        <tissue evidence="2">Leaf</tissue>
    </source>
</reference>
<dbReference type="EMBL" id="JACXVP010000011">
    <property type="protein sequence ID" value="KAG5577911.1"/>
    <property type="molecule type" value="Genomic_DNA"/>
</dbReference>
<evidence type="ECO:0000313" key="2">
    <source>
        <dbReference type="EMBL" id="KAG5577911.1"/>
    </source>
</evidence>
<dbReference type="InterPro" id="IPR036875">
    <property type="entry name" value="Znf_CCHC_sf"/>
</dbReference>
<sequence length="137" mass="15799">MYTTRSNQQFNYRQSQNSQNPRRNYHSLYCDFCNMKGHDRTDCNKLKKCDNCHSTGHVKDYCYLLIRYPDNFKGKKKVNVVGREGAQLQEAQDYAASGGSAMYSKLHNVQVQVDRKGSGQADAPEQWLQMLHKASPK</sequence>
<dbReference type="OrthoDB" id="1224738at2759"/>
<feature type="region of interest" description="Disordered" evidence="1">
    <location>
        <begin position="1"/>
        <end position="21"/>
    </location>
</feature>
<proteinExistence type="predicted"/>
<dbReference type="AlphaFoldDB" id="A0A9J5WRP7"/>
<evidence type="ECO:0000313" key="3">
    <source>
        <dbReference type="Proteomes" id="UP000824120"/>
    </source>
</evidence>
<comment type="caution">
    <text evidence="2">The sequence shown here is derived from an EMBL/GenBank/DDBJ whole genome shotgun (WGS) entry which is preliminary data.</text>
</comment>
<dbReference type="SUPFAM" id="SSF57756">
    <property type="entry name" value="Retrovirus zinc finger-like domains"/>
    <property type="match status" value="1"/>
</dbReference>
<protein>
    <submittedName>
        <fullName evidence="2">Uncharacterized protein</fullName>
    </submittedName>
</protein>
<evidence type="ECO:0000256" key="1">
    <source>
        <dbReference type="SAM" id="MobiDB-lite"/>
    </source>
</evidence>
<dbReference type="Proteomes" id="UP000824120">
    <property type="component" value="Chromosome 11"/>
</dbReference>
<dbReference type="GO" id="GO:0003676">
    <property type="term" value="F:nucleic acid binding"/>
    <property type="evidence" value="ECO:0007669"/>
    <property type="project" value="InterPro"/>
</dbReference>
<dbReference type="PANTHER" id="PTHR34222:SF87">
    <property type="entry name" value="CCHC-TYPE DOMAIN-CONTAINING PROTEIN"/>
    <property type="match status" value="1"/>
</dbReference>
<gene>
    <name evidence="2" type="ORF">H5410_058045</name>
</gene>
<dbReference type="PANTHER" id="PTHR34222">
    <property type="entry name" value="GAG_PRE-INTEGRS DOMAIN-CONTAINING PROTEIN"/>
    <property type="match status" value="1"/>
</dbReference>